<sequence>MILFLIVLSFFIWSGIFAFYWRQQIHTWIDCRFDIFDKLRQRRAQGAEQETGQQNASQAPPAETEQT</sequence>
<organism evidence="2 3">
    <name type="scientific">Acetobacter fallax</name>
    <dbReference type="NCBI Taxonomy" id="1737473"/>
    <lineage>
        <taxon>Bacteria</taxon>
        <taxon>Pseudomonadati</taxon>
        <taxon>Pseudomonadota</taxon>
        <taxon>Alphaproteobacteria</taxon>
        <taxon>Acetobacterales</taxon>
        <taxon>Acetobacteraceae</taxon>
        <taxon>Acetobacter</taxon>
    </lineage>
</organism>
<accession>A0ABX0K9J5</accession>
<protein>
    <submittedName>
        <fullName evidence="2">Uncharacterized protein</fullName>
    </submittedName>
</protein>
<keyword evidence="3" id="KW-1185">Reference proteome</keyword>
<evidence type="ECO:0000256" key="1">
    <source>
        <dbReference type="SAM" id="MobiDB-lite"/>
    </source>
</evidence>
<dbReference type="EMBL" id="WOSW01000003">
    <property type="protein sequence ID" value="NHO31498.1"/>
    <property type="molecule type" value="Genomic_DNA"/>
</dbReference>
<dbReference type="Proteomes" id="UP000615326">
    <property type="component" value="Unassembled WGS sequence"/>
</dbReference>
<feature type="region of interest" description="Disordered" evidence="1">
    <location>
        <begin position="45"/>
        <end position="67"/>
    </location>
</feature>
<evidence type="ECO:0000313" key="2">
    <source>
        <dbReference type="EMBL" id="NHO31498.1"/>
    </source>
</evidence>
<comment type="caution">
    <text evidence="2">The sequence shown here is derived from an EMBL/GenBank/DDBJ whole genome shotgun (WGS) entry which is preliminary data.</text>
</comment>
<feature type="compositionally biased region" description="Polar residues" evidence="1">
    <location>
        <begin position="48"/>
        <end position="67"/>
    </location>
</feature>
<gene>
    <name evidence="2" type="ORF">GOB84_02790</name>
</gene>
<reference evidence="2 3" key="1">
    <citation type="journal article" date="2020" name="Int. J. Syst. Evol. Microbiol.">
        <title>Novel acetic acid bacteria from cider fermentations: Acetobacter conturbans sp. nov. and Acetobacter fallax sp. nov.</title>
        <authorList>
            <person name="Sombolestani A.S."/>
            <person name="Cleenwerck I."/>
            <person name="Cnockaert M."/>
            <person name="Borremans W."/>
            <person name="Wieme A.D."/>
            <person name="De Vuyst L."/>
            <person name="Vandamme P."/>
        </authorList>
    </citation>
    <scope>NUCLEOTIDE SEQUENCE [LARGE SCALE GENOMIC DNA]</scope>
    <source>
        <strain evidence="2 3">LMG 1637</strain>
    </source>
</reference>
<name>A0ABX0K9J5_9PROT</name>
<dbReference type="RefSeq" id="WP_173576112.1">
    <property type="nucleotide sequence ID" value="NZ_WOSW01000003.1"/>
</dbReference>
<proteinExistence type="predicted"/>
<evidence type="ECO:0000313" key="3">
    <source>
        <dbReference type="Proteomes" id="UP000615326"/>
    </source>
</evidence>